<name>A0A150PE84_SORCE</name>
<protein>
    <submittedName>
        <fullName evidence="1">Uncharacterized protein</fullName>
    </submittedName>
</protein>
<dbReference type="Proteomes" id="UP000075420">
    <property type="component" value="Unassembled WGS sequence"/>
</dbReference>
<sequence>MPTPAEIKKALLQAGFEVYRTRGDAVHVAERVRENLLMDSGVVVGAEPLRVGFVVRAQRNDFPGAADEQLFDRARGLAEPAVARGYTEREAALRHVHDPGDAARTLDTWCEVQFERPVASLELAVSEVGFALSLEKTALPR</sequence>
<dbReference type="AlphaFoldDB" id="A0A150PE84"/>
<comment type="caution">
    <text evidence="1">The sequence shown here is derived from an EMBL/GenBank/DDBJ whole genome shotgun (WGS) entry which is preliminary data.</text>
</comment>
<proteinExistence type="predicted"/>
<evidence type="ECO:0000313" key="2">
    <source>
        <dbReference type="Proteomes" id="UP000075420"/>
    </source>
</evidence>
<organism evidence="1 2">
    <name type="scientific">Sorangium cellulosum</name>
    <name type="common">Polyangium cellulosum</name>
    <dbReference type="NCBI Taxonomy" id="56"/>
    <lineage>
        <taxon>Bacteria</taxon>
        <taxon>Pseudomonadati</taxon>
        <taxon>Myxococcota</taxon>
        <taxon>Polyangia</taxon>
        <taxon>Polyangiales</taxon>
        <taxon>Polyangiaceae</taxon>
        <taxon>Sorangium</taxon>
    </lineage>
</organism>
<evidence type="ECO:0000313" key="1">
    <source>
        <dbReference type="EMBL" id="KYF54003.1"/>
    </source>
</evidence>
<accession>A0A150PE84</accession>
<dbReference type="EMBL" id="JELY01001974">
    <property type="protein sequence ID" value="KYF54003.1"/>
    <property type="molecule type" value="Genomic_DNA"/>
</dbReference>
<reference evidence="1 2" key="1">
    <citation type="submission" date="2014-02" db="EMBL/GenBank/DDBJ databases">
        <title>The small core and large imbalanced accessory genome model reveals a collaborative survival strategy of Sorangium cellulosum strains in nature.</title>
        <authorList>
            <person name="Han K."/>
            <person name="Peng R."/>
            <person name="Blom J."/>
            <person name="Li Y.-Z."/>
        </authorList>
    </citation>
    <scope>NUCLEOTIDE SEQUENCE [LARGE SCALE GENOMIC DNA]</scope>
    <source>
        <strain evidence="1 2">So0157-25</strain>
    </source>
</reference>
<gene>
    <name evidence="1" type="ORF">BE08_32710</name>
</gene>